<dbReference type="InterPro" id="IPR051043">
    <property type="entry name" value="Sulfatase_Mod_Factor_Kinase"/>
</dbReference>
<dbReference type="SUPFAM" id="SSF50939">
    <property type="entry name" value="Sialidases"/>
    <property type="match status" value="1"/>
</dbReference>
<dbReference type="InterPro" id="IPR005532">
    <property type="entry name" value="SUMF_dom"/>
</dbReference>
<evidence type="ECO:0000313" key="7">
    <source>
        <dbReference type="Proteomes" id="UP001181347"/>
    </source>
</evidence>
<dbReference type="EMBL" id="JAWDES010000004">
    <property type="protein sequence ID" value="MDU0259441.1"/>
    <property type="molecule type" value="Genomic_DNA"/>
</dbReference>
<feature type="chain" id="PRO_5042136825" evidence="1">
    <location>
        <begin position="22"/>
        <end position="657"/>
    </location>
</feature>
<reference evidence="4 6" key="1">
    <citation type="journal article" date="2019" name="Nat. Med.">
        <title>A library of human gut bacterial isolates paired with longitudinal multiomics data enables mechanistic microbiome research.</title>
        <authorList>
            <person name="Poyet M."/>
            <person name="Groussin M."/>
            <person name="Gibbons S.M."/>
            <person name="Avila-Pacheco J."/>
            <person name="Jiang X."/>
            <person name="Kearney S.M."/>
            <person name="Perrotta A.R."/>
            <person name="Berdy B."/>
            <person name="Zhao S."/>
            <person name="Lieberman T.D."/>
            <person name="Swanson P.K."/>
            <person name="Smith M."/>
            <person name="Roesemann S."/>
            <person name="Alexander J.E."/>
            <person name="Rich S.A."/>
            <person name="Livny J."/>
            <person name="Vlamakis H."/>
            <person name="Clish C."/>
            <person name="Bullock K."/>
            <person name="Deik A."/>
            <person name="Scott J."/>
            <person name="Pierce K.A."/>
            <person name="Xavier R.J."/>
            <person name="Alm E.J."/>
        </authorList>
    </citation>
    <scope>NUCLEOTIDE SEQUENCE [LARGE SCALE GENOMIC DNA]</scope>
    <source>
        <strain evidence="4 6">BIOML-A1</strain>
    </source>
</reference>
<feature type="signal peptide" evidence="1">
    <location>
        <begin position="1"/>
        <end position="21"/>
    </location>
</feature>
<dbReference type="InterPro" id="IPR011040">
    <property type="entry name" value="Sialidase"/>
</dbReference>
<evidence type="ECO:0000259" key="2">
    <source>
        <dbReference type="Pfam" id="PF03781"/>
    </source>
</evidence>
<evidence type="ECO:0000256" key="1">
    <source>
        <dbReference type="SAM" id="SignalP"/>
    </source>
</evidence>
<gene>
    <name evidence="4" type="ORF">F2A26_07600</name>
    <name evidence="5" type="ORF">RVH17_04820</name>
</gene>
<dbReference type="Pfam" id="PF03781">
    <property type="entry name" value="FGE-sulfatase"/>
    <property type="match status" value="1"/>
</dbReference>
<organism evidence="5 7">
    <name type="scientific">Alistipes finegoldii</name>
    <dbReference type="NCBI Taxonomy" id="214856"/>
    <lineage>
        <taxon>Bacteria</taxon>
        <taxon>Pseudomonadati</taxon>
        <taxon>Bacteroidota</taxon>
        <taxon>Bacteroidia</taxon>
        <taxon>Bacteroidales</taxon>
        <taxon>Rikenellaceae</taxon>
        <taxon>Alistipes</taxon>
    </lineage>
</organism>
<accession>A0AAE4RX57</accession>
<dbReference type="Gene3D" id="3.90.1580.10">
    <property type="entry name" value="paralog of FGE (formylglycine-generating enzyme)"/>
    <property type="match status" value="1"/>
</dbReference>
<proteinExistence type="predicted"/>
<comment type="caution">
    <text evidence="5">The sequence shown here is derived from an EMBL/GenBank/DDBJ whole genome shotgun (WGS) entry which is preliminary data.</text>
</comment>
<dbReference type="InterPro" id="IPR036278">
    <property type="entry name" value="Sialidase_sf"/>
</dbReference>
<dbReference type="InterPro" id="IPR016187">
    <property type="entry name" value="CTDL_fold"/>
</dbReference>
<dbReference type="AlphaFoldDB" id="A0AAE4RX57"/>
<keyword evidence="6" id="KW-1185">Reference proteome</keyword>
<dbReference type="RefSeq" id="WP_022044444.1">
    <property type="nucleotide sequence ID" value="NZ_BAAFKU010000013.1"/>
</dbReference>
<evidence type="ECO:0000259" key="3">
    <source>
        <dbReference type="Pfam" id="PF13088"/>
    </source>
</evidence>
<dbReference type="CDD" id="cd15482">
    <property type="entry name" value="Sialidase_non-viral"/>
    <property type="match status" value="1"/>
</dbReference>
<evidence type="ECO:0000313" key="4">
    <source>
        <dbReference type="EMBL" id="KAA3159348.1"/>
    </source>
</evidence>
<evidence type="ECO:0000313" key="6">
    <source>
        <dbReference type="Proteomes" id="UP000324870"/>
    </source>
</evidence>
<keyword evidence="1" id="KW-0732">Signal</keyword>
<dbReference type="Gene3D" id="2.120.10.10">
    <property type="match status" value="1"/>
</dbReference>
<dbReference type="PANTHER" id="PTHR23150">
    <property type="entry name" value="SULFATASE MODIFYING FACTOR 1, 2"/>
    <property type="match status" value="1"/>
</dbReference>
<reference evidence="5" key="2">
    <citation type="submission" date="2023-10" db="EMBL/GenBank/DDBJ databases">
        <title>Genome Sequence of the Bacteria from From Gut Wall in Crohn's Disease.</title>
        <authorList>
            <person name="Rodriguez-Palacios A."/>
        </authorList>
    </citation>
    <scope>NUCLEOTIDE SEQUENCE</scope>
    <source>
        <strain evidence="5">CavFT-hAR58</strain>
    </source>
</reference>
<dbReference type="Proteomes" id="UP001181347">
    <property type="component" value="Unassembled WGS sequence"/>
</dbReference>
<dbReference type="EMBL" id="VVND01000010">
    <property type="protein sequence ID" value="KAA3159348.1"/>
    <property type="molecule type" value="Genomic_DNA"/>
</dbReference>
<sequence>MNRKTLFTALLLLLGRNVCSAGEPGPTIRFAEIPAGWFYMGSGGPGADYDETPIHKVVISRPFRMSVTEITNAQYEAFDPSHRALRGKQGFSSGDNEAVIFVDWHQADAFCRWLSEKEGRTYRLPTEAEWEYACRAGSCMHYSFGDRLPKAALKNQEEHHSFIPVDLTVAQSAPNAFGLYDMHGNVEEWCYDWYGPYFRGDQTDPVGYADGFYKVTRGGSHSTPVEYLRSANRMAMIPEDKHFLTGFRIIEAPYPATKPVPASTAAEPVAQHVAHWVDMNDQPRYYTPIEYVIPPHISAAPMYPHNHCPAVTWCRNGDLLAVWFSTISEFGREMAIWHSRLRCGADSWDEASLLCKVPDRNMTGSSLRCDPGSGRIYLLNGVEAGGWWRNLALMAQTSDDNGATWSRPQIVSPEHTPGHQVIAGMIRSSEGWLINACDGGPDNNEGSVIQISRDDGRSWTSPCGEKPEEFEAGRTGGMIAGIHACVVQLRDGSLMAFGRGNDVADAKGRRRMTRSISGDMGKTWRYEASPFPPISGGQRCTMIRLKEGPIVLVSFTHHPLRPPKDEDRMRLGGKIKSGMFAAVSYDEGKTWPVRKLITDGQYRFMDGGAWTGFFETDADRAEPRGYLTMTQSPDGIIHLLSSKNHYRFNLKWLEQND</sequence>
<dbReference type="PANTHER" id="PTHR23150:SF19">
    <property type="entry name" value="FORMYLGLYCINE-GENERATING ENZYME"/>
    <property type="match status" value="1"/>
</dbReference>
<feature type="domain" description="Sialidase" evidence="3">
    <location>
        <begin position="317"/>
        <end position="639"/>
    </location>
</feature>
<feature type="domain" description="Sulfatase-modifying factor enzyme-like" evidence="2">
    <location>
        <begin position="32"/>
        <end position="250"/>
    </location>
</feature>
<evidence type="ECO:0000313" key="5">
    <source>
        <dbReference type="EMBL" id="MDU0259441.1"/>
    </source>
</evidence>
<name>A0AAE4RX57_9BACT</name>
<dbReference type="GO" id="GO:0120147">
    <property type="term" value="F:formylglycine-generating oxidase activity"/>
    <property type="evidence" value="ECO:0007669"/>
    <property type="project" value="TreeGrafter"/>
</dbReference>
<dbReference type="InterPro" id="IPR042095">
    <property type="entry name" value="SUMF_sf"/>
</dbReference>
<protein>
    <submittedName>
        <fullName evidence="5">SUMF1/EgtB/PvdO family nonheme iron enzyme</fullName>
    </submittedName>
</protein>
<dbReference type="Proteomes" id="UP000324870">
    <property type="component" value="Unassembled WGS sequence"/>
</dbReference>
<dbReference type="Pfam" id="PF13088">
    <property type="entry name" value="BNR_2"/>
    <property type="match status" value="1"/>
</dbReference>
<dbReference type="SUPFAM" id="SSF56436">
    <property type="entry name" value="C-type lectin-like"/>
    <property type="match status" value="1"/>
</dbReference>